<feature type="compositionally biased region" description="Polar residues" evidence="4">
    <location>
        <begin position="202"/>
        <end position="211"/>
    </location>
</feature>
<comment type="subcellular location">
    <subcellularLocation>
        <location evidence="1">Nucleus</location>
    </subcellularLocation>
</comment>
<dbReference type="PANTHER" id="PTHR15818:SF2">
    <property type="entry name" value="G-PATCH DOMAIN AND KOW MOTIFS-CONTAINING PROTEIN"/>
    <property type="match status" value="1"/>
</dbReference>
<sequence length="342" mass="37561">MSSLSFKIQRPLASSKKPASHHTHGKNSRNQFDSSDEDESISNSHSSKSNKRSIQLITDFDYARDSISDQKDPANQLSIPLLPDRDFRAIHFARKQKRAKKAIYKPDPLNPLGDSDKNAKTVAMDAEGVDKMNSQTIQGGLKTHSTVKQSTADRSANENQIDSAAKEASTPLEALDNLVSPKSLEASEPETLDQKALRELLSQANEQSNQPKPIEPILMPPQQAQSESDDQSDPGDETEQFRREVSKLPDSSTLDDYHRVPVGQFGLALLKGMGWQEGTSTSKRGRVGLAEAYVPKPRPNLLGIGAKPLVLDPDSTASNSTQTRGKPSKPDKTKLSKYHNNK</sequence>
<dbReference type="Proteomes" id="UP000765509">
    <property type="component" value="Unassembled WGS sequence"/>
</dbReference>
<comment type="caution">
    <text evidence="6">The sequence shown here is derived from an EMBL/GenBank/DDBJ whole genome shotgun (WGS) entry which is preliminary data.</text>
</comment>
<organism evidence="6 7">
    <name type="scientific">Austropuccinia psidii MF-1</name>
    <dbReference type="NCBI Taxonomy" id="1389203"/>
    <lineage>
        <taxon>Eukaryota</taxon>
        <taxon>Fungi</taxon>
        <taxon>Dikarya</taxon>
        <taxon>Basidiomycota</taxon>
        <taxon>Pucciniomycotina</taxon>
        <taxon>Pucciniomycetes</taxon>
        <taxon>Pucciniales</taxon>
        <taxon>Sphaerophragmiaceae</taxon>
        <taxon>Austropuccinia</taxon>
    </lineage>
</organism>
<dbReference type="GO" id="GO:0000398">
    <property type="term" value="P:mRNA splicing, via spliceosome"/>
    <property type="evidence" value="ECO:0007669"/>
    <property type="project" value="InterPro"/>
</dbReference>
<feature type="region of interest" description="Disordered" evidence="4">
    <location>
        <begin position="130"/>
        <end position="259"/>
    </location>
</feature>
<proteinExistence type="inferred from homology"/>
<feature type="region of interest" description="Disordered" evidence="4">
    <location>
        <begin position="1"/>
        <end position="54"/>
    </location>
</feature>
<dbReference type="OrthoDB" id="5577072at2759"/>
<feature type="region of interest" description="Disordered" evidence="4">
    <location>
        <begin position="305"/>
        <end position="342"/>
    </location>
</feature>
<evidence type="ECO:0000313" key="7">
    <source>
        <dbReference type="Proteomes" id="UP000765509"/>
    </source>
</evidence>
<dbReference type="InterPro" id="IPR026822">
    <property type="entry name" value="Spp2/MOS2_G-patch"/>
</dbReference>
<dbReference type="AlphaFoldDB" id="A0A9Q3HKP0"/>
<gene>
    <name evidence="6" type="ORF">O181_047477</name>
</gene>
<evidence type="ECO:0000256" key="2">
    <source>
        <dbReference type="ARBA" id="ARBA00008576"/>
    </source>
</evidence>
<evidence type="ECO:0000256" key="3">
    <source>
        <dbReference type="ARBA" id="ARBA00023242"/>
    </source>
</evidence>
<dbReference type="PANTHER" id="PTHR15818">
    <property type="entry name" value="G PATCH AND KOW-CONTAINING"/>
    <property type="match status" value="1"/>
</dbReference>
<evidence type="ECO:0000259" key="5">
    <source>
        <dbReference type="Pfam" id="PF12656"/>
    </source>
</evidence>
<evidence type="ECO:0000313" key="6">
    <source>
        <dbReference type="EMBL" id="MBW0507762.1"/>
    </source>
</evidence>
<dbReference type="Pfam" id="PF12656">
    <property type="entry name" value="G-patch_2"/>
    <property type="match status" value="1"/>
</dbReference>
<dbReference type="GO" id="GO:0005681">
    <property type="term" value="C:spliceosomal complex"/>
    <property type="evidence" value="ECO:0007669"/>
    <property type="project" value="TreeGrafter"/>
</dbReference>
<evidence type="ECO:0000256" key="4">
    <source>
        <dbReference type="SAM" id="MobiDB-lite"/>
    </source>
</evidence>
<protein>
    <recommendedName>
        <fullName evidence="5">Spp2/MOS2 G-patch domain-containing protein</fullName>
    </recommendedName>
</protein>
<evidence type="ECO:0000256" key="1">
    <source>
        <dbReference type="ARBA" id="ARBA00004123"/>
    </source>
</evidence>
<feature type="compositionally biased region" description="Acidic residues" evidence="4">
    <location>
        <begin position="227"/>
        <end position="238"/>
    </location>
</feature>
<feature type="compositionally biased region" description="Basic residues" evidence="4">
    <location>
        <begin position="18"/>
        <end position="27"/>
    </location>
</feature>
<dbReference type="InterPro" id="IPR045166">
    <property type="entry name" value="Spp2-like"/>
</dbReference>
<reference evidence="6" key="1">
    <citation type="submission" date="2021-03" db="EMBL/GenBank/DDBJ databases">
        <title>Draft genome sequence of rust myrtle Austropuccinia psidii MF-1, a brazilian biotype.</title>
        <authorList>
            <person name="Quecine M.C."/>
            <person name="Pachon D.M.R."/>
            <person name="Bonatelli M.L."/>
            <person name="Correr F.H."/>
            <person name="Franceschini L.M."/>
            <person name="Leite T.F."/>
            <person name="Margarido G.R.A."/>
            <person name="Almeida C.A."/>
            <person name="Ferrarezi J.A."/>
            <person name="Labate C.A."/>
        </authorList>
    </citation>
    <scope>NUCLEOTIDE SEQUENCE</scope>
    <source>
        <strain evidence="6">MF-1</strain>
    </source>
</reference>
<keyword evidence="7" id="KW-1185">Reference proteome</keyword>
<feature type="compositionally biased region" description="Polar residues" evidence="4">
    <location>
        <begin position="132"/>
        <end position="162"/>
    </location>
</feature>
<accession>A0A9Q3HKP0</accession>
<feature type="compositionally biased region" description="Polar residues" evidence="4">
    <location>
        <begin position="315"/>
        <end position="325"/>
    </location>
</feature>
<feature type="domain" description="Spp2/MOS2 G-patch" evidence="5">
    <location>
        <begin position="249"/>
        <end position="309"/>
    </location>
</feature>
<name>A0A9Q3HKP0_9BASI</name>
<comment type="similarity">
    <text evidence="2">Belongs to the SPP2 family.</text>
</comment>
<keyword evidence="3" id="KW-0539">Nucleus</keyword>
<feature type="region of interest" description="Disordered" evidence="4">
    <location>
        <begin position="97"/>
        <end position="118"/>
    </location>
</feature>
<dbReference type="EMBL" id="AVOT02019892">
    <property type="protein sequence ID" value="MBW0507762.1"/>
    <property type="molecule type" value="Genomic_DNA"/>
</dbReference>